<dbReference type="PANTHER" id="PTHR33281:SF19">
    <property type="entry name" value="VOLTAGE-DEPENDENT ANION CHANNEL-FORMING PROTEIN YNEE"/>
    <property type="match status" value="1"/>
</dbReference>
<keyword evidence="10" id="KW-1185">Reference proteome</keyword>
<name>A0A5N5Q8C7_9AGAM</name>
<evidence type="ECO:0000256" key="3">
    <source>
        <dbReference type="ARBA" id="ARBA00022475"/>
    </source>
</evidence>
<evidence type="ECO:0000313" key="10">
    <source>
        <dbReference type="Proteomes" id="UP000383932"/>
    </source>
</evidence>
<dbReference type="Pfam" id="PF25539">
    <property type="entry name" value="Bestrophin_2"/>
    <property type="match status" value="1"/>
</dbReference>
<reference evidence="9 10" key="1">
    <citation type="journal article" date="2019" name="Fungal Biol. Biotechnol.">
        <title>Draft genome sequence of fastidious pathogen Ceratobasidium theobromae, which causes vascular-streak dieback in Theobroma cacao.</title>
        <authorList>
            <person name="Ali S.S."/>
            <person name="Asman A."/>
            <person name="Shao J."/>
            <person name="Firmansyah A.P."/>
            <person name="Susilo A.W."/>
            <person name="Rosmana A."/>
            <person name="McMahon P."/>
            <person name="Junaid M."/>
            <person name="Guest D."/>
            <person name="Kheng T.Y."/>
            <person name="Meinhardt L.W."/>
            <person name="Bailey B.A."/>
        </authorList>
    </citation>
    <scope>NUCLEOTIDE SEQUENCE [LARGE SCALE GENOMIC DNA]</scope>
    <source>
        <strain evidence="9 10">CT2</strain>
    </source>
</reference>
<comment type="subcellular location">
    <subcellularLocation>
        <location evidence="1">Cell membrane</location>
        <topology evidence="1">Multi-pass membrane protein</topology>
    </subcellularLocation>
</comment>
<keyword evidence="2" id="KW-0813">Transport</keyword>
<keyword evidence="3" id="KW-1003">Cell membrane</keyword>
<evidence type="ECO:0000256" key="6">
    <source>
        <dbReference type="ARBA" id="ARBA00023065"/>
    </source>
</evidence>
<proteinExistence type="predicted"/>
<organism evidence="9 10">
    <name type="scientific">Ceratobasidium theobromae</name>
    <dbReference type="NCBI Taxonomy" id="1582974"/>
    <lineage>
        <taxon>Eukaryota</taxon>
        <taxon>Fungi</taxon>
        <taxon>Dikarya</taxon>
        <taxon>Basidiomycota</taxon>
        <taxon>Agaricomycotina</taxon>
        <taxon>Agaricomycetes</taxon>
        <taxon>Cantharellales</taxon>
        <taxon>Ceratobasidiaceae</taxon>
        <taxon>Ceratobasidium</taxon>
    </lineage>
</organism>
<feature type="transmembrane region" description="Helical" evidence="8">
    <location>
        <begin position="31"/>
        <end position="56"/>
    </location>
</feature>
<keyword evidence="7 8" id="KW-0472">Membrane</keyword>
<keyword evidence="4 8" id="KW-0812">Transmembrane</keyword>
<dbReference type="GO" id="GO:0005886">
    <property type="term" value="C:plasma membrane"/>
    <property type="evidence" value="ECO:0007669"/>
    <property type="project" value="UniProtKB-SubCell"/>
</dbReference>
<keyword evidence="5 8" id="KW-1133">Transmembrane helix</keyword>
<evidence type="ECO:0008006" key="11">
    <source>
        <dbReference type="Google" id="ProtNLM"/>
    </source>
</evidence>
<comment type="caution">
    <text evidence="9">The sequence shown here is derived from an EMBL/GenBank/DDBJ whole genome shotgun (WGS) entry which is preliminary data.</text>
</comment>
<dbReference type="Proteomes" id="UP000383932">
    <property type="component" value="Unassembled WGS sequence"/>
</dbReference>
<evidence type="ECO:0000256" key="8">
    <source>
        <dbReference type="SAM" id="Phobius"/>
    </source>
</evidence>
<evidence type="ECO:0000256" key="7">
    <source>
        <dbReference type="ARBA" id="ARBA00023136"/>
    </source>
</evidence>
<dbReference type="PANTHER" id="PTHR33281">
    <property type="entry name" value="UPF0187 PROTEIN YNEE"/>
    <property type="match status" value="1"/>
</dbReference>
<gene>
    <name evidence="9" type="ORF">CTheo_8901</name>
</gene>
<protein>
    <recommendedName>
        <fullName evidence="11">Transmembrane protein</fullName>
    </recommendedName>
</protein>
<keyword evidence="6" id="KW-0406">Ion transport</keyword>
<evidence type="ECO:0000256" key="4">
    <source>
        <dbReference type="ARBA" id="ARBA00022692"/>
    </source>
</evidence>
<sequence length="181" mass="20437">MPSALRSVVKVLRGETDLERHRRRMRIDGSVTLRILGPVLTVTLFATFVATMVQIYGHNWRLTNNVVPLLSVVVGLILVFRNGTSYDRYYEGRKDYGALMSNIRNLARLIWVNANLPIQTGDANAKQPSAFMKLRGKTYQPSSSIKNPVITSASARVEKERALNLMIAFAVAVKHHLRRYV</sequence>
<accession>A0A5N5Q8C7</accession>
<dbReference type="GO" id="GO:0005254">
    <property type="term" value="F:chloride channel activity"/>
    <property type="evidence" value="ECO:0007669"/>
    <property type="project" value="InterPro"/>
</dbReference>
<evidence type="ECO:0000256" key="1">
    <source>
        <dbReference type="ARBA" id="ARBA00004651"/>
    </source>
</evidence>
<feature type="transmembrane region" description="Helical" evidence="8">
    <location>
        <begin position="62"/>
        <end position="80"/>
    </location>
</feature>
<dbReference type="OrthoDB" id="1368at2759"/>
<evidence type="ECO:0000256" key="2">
    <source>
        <dbReference type="ARBA" id="ARBA00022448"/>
    </source>
</evidence>
<dbReference type="AlphaFoldDB" id="A0A5N5Q8C7"/>
<dbReference type="InterPro" id="IPR044669">
    <property type="entry name" value="YneE/VCCN1/2-like"/>
</dbReference>
<evidence type="ECO:0000313" key="9">
    <source>
        <dbReference type="EMBL" id="KAB5587658.1"/>
    </source>
</evidence>
<evidence type="ECO:0000256" key="5">
    <source>
        <dbReference type="ARBA" id="ARBA00022989"/>
    </source>
</evidence>
<dbReference type="EMBL" id="SSOP01000888">
    <property type="protein sequence ID" value="KAB5587658.1"/>
    <property type="molecule type" value="Genomic_DNA"/>
</dbReference>